<dbReference type="Gene3D" id="3.10.580.10">
    <property type="entry name" value="CBS-domain"/>
    <property type="match status" value="1"/>
</dbReference>
<feature type="domain" description="CBS" evidence="3">
    <location>
        <begin position="66"/>
        <end position="124"/>
    </location>
</feature>
<evidence type="ECO:0000256" key="2">
    <source>
        <dbReference type="PROSITE-ProRule" id="PRU00703"/>
    </source>
</evidence>
<feature type="domain" description="CBS" evidence="3">
    <location>
        <begin position="1"/>
        <end position="57"/>
    </location>
</feature>
<protein>
    <recommendedName>
        <fullName evidence="3">CBS domain-containing protein</fullName>
    </recommendedName>
</protein>
<keyword evidence="1 2" id="KW-0129">CBS domain</keyword>
<reference evidence="4 5" key="1">
    <citation type="journal article" date="2016" name="Nat. Commun.">
        <title>Thousands of microbial genomes shed light on interconnected biogeochemical processes in an aquifer system.</title>
        <authorList>
            <person name="Anantharaman K."/>
            <person name="Brown C.T."/>
            <person name="Hug L.A."/>
            <person name="Sharon I."/>
            <person name="Castelle C.J."/>
            <person name="Probst A.J."/>
            <person name="Thomas B.C."/>
            <person name="Singh A."/>
            <person name="Wilkins M.J."/>
            <person name="Karaoz U."/>
            <person name="Brodie E.L."/>
            <person name="Williams K.H."/>
            <person name="Hubbard S.S."/>
            <person name="Banfield J.F."/>
        </authorList>
    </citation>
    <scope>NUCLEOTIDE SEQUENCE [LARGE SCALE GENOMIC DNA]</scope>
    <source>
        <strain evidence="5">RIFCSPLOWO2_12_FULL_64_10</strain>
    </source>
</reference>
<evidence type="ECO:0000256" key="1">
    <source>
        <dbReference type="ARBA" id="ARBA00023122"/>
    </source>
</evidence>
<dbReference type="AlphaFoldDB" id="A0A1F6C9P4"/>
<dbReference type="EMBL" id="MFKF01000360">
    <property type="protein sequence ID" value="OGG45878.1"/>
    <property type="molecule type" value="Genomic_DNA"/>
</dbReference>
<dbReference type="SMART" id="SM00116">
    <property type="entry name" value="CBS"/>
    <property type="match status" value="2"/>
</dbReference>
<dbReference type="Proteomes" id="UP000178606">
    <property type="component" value="Unassembled WGS sequence"/>
</dbReference>
<dbReference type="InterPro" id="IPR000644">
    <property type="entry name" value="CBS_dom"/>
</dbReference>
<dbReference type="PANTHER" id="PTHR43080">
    <property type="entry name" value="CBS DOMAIN-CONTAINING PROTEIN CBSX3, MITOCHONDRIAL"/>
    <property type="match status" value="1"/>
</dbReference>
<proteinExistence type="predicted"/>
<dbReference type="Pfam" id="PF00571">
    <property type="entry name" value="CBS"/>
    <property type="match status" value="2"/>
</dbReference>
<dbReference type="InterPro" id="IPR046342">
    <property type="entry name" value="CBS_dom_sf"/>
</dbReference>
<dbReference type="SUPFAM" id="SSF54631">
    <property type="entry name" value="CBS-domain pair"/>
    <property type="match status" value="1"/>
</dbReference>
<name>A0A1F6C9P4_HANXR</name>
<sequence>MDLSAYITVETGTRVSDVLRRMRAQRHNCALVTKGDRLIGIFTDRDVLRKVVDAPATWEAPVDRLMTPAPQTVRPDDQVGHALDLMNAGHYRNMPVVDDGGRIVGNLTQFAIIKFLSDRFPQAVYNLPPEPELAAKARDGA</sequence>
<organism evidence="4 5">
    <name type="scientific">Handelsmanbacteria sp. (strain RIFCSPLOWO2_12_FULL_64_10)</name>
    <dbReference type="NCBI Taxonomy" id="1817868"/>
    <lineage>
        <taxon>Bacteria</taxon>
        <taxon>Candidatus Handelsmaniibacteriota</taxon>
    </lineage>
</organism>
<dbReference type="InterPro" id="IPR051257">
    <property type="entry name" value="Diverse_CBS-Domain"/>
</dbReference>
<accession>A0A1F6C9P4</accession>
<dbReference type="CDD" id="cd02205">
    <property type="entry name" value="CBS_pair_SF"/>
    <property type="match status" value="1"/>
</dbReference>
<dbReference type="PROSITE" id="PS51371">
    <property type="entry name" value="CBS"/>
    <property type="match status" value="2"/>
</dbReference>
<gene>
    <name evidence="4" type="ORF">A3F84_17135</name>
</gene>
<dbReference type="PANTHER" id="PTHR43080:SF2">
    <property type="entry name" value="CBS DOMAIN-CONTAINING PROTEIN"/>
    <property type="match status" value="1"/>
</dbReference>
<evidence type="ECO:0000313" key="4">
    <source>
        <dbReference type="EMBL" id="OGG45878.1"/>
    </source>
</evidence>
<evidence type="ECO:0000313" key="5">
    <source>
        <dbReference type="Proteomes" id="UP000178606"/>
    </source>
</evidence>
<evidence type="ECO:0000259" key="3">
    <source>
        <dbReference type="PROSITE" id="PS51371"/>
    </source>
</evidence>
<comment type="caution">
    <text evidence="4">The sequence shown here is derived from an EMBL/GenBank/DDBJ whole genome shotgun (WGS) entry which is preliminary data.</text>
</comment>